<feature type="region of interest" description="Disordered" evidence="2">
    <location>
        <begin position="153"/>
        <end position="183"/>
    </location>
</feature>
<gene>
    <name evidence="4" type="ORF">BESB_048250</name>
</gene>
<evidence type="ECO:0000256" key="1">
    <source>
        <dbReference type="ARBA" id="ARBA00008848"/>
    </source>
</evidence>
<dbReference type="RefSeq" id="XP_029220642.1">
    <property type="nucleotide sequence ID" value="XM_029363276.1"/>
</dbReference>
<protein>
    <recommendedName>
        <fullName evidence="3">C-CAP/cofactor C-like domain-containing protein</fullName>
    </recommendedName>
</protein>
<evidence type="ECO:0000313" key="5">
    <source>
        <dbReference type="Proteomes" id="UP000224006"/>
    </source>
</evidence>
<comment type="similarity">
    <text evidence="1">Belongs to the TBCC family.</text>
</comment>
<dbReference type="InterPro" id="IPR017901">
    <property type="entry name" value="C-CAP_CF_C-like"/>
</dbReference>
<dbReference type="KEGG" id="bbes:BESB_048250"/>
<evidence type="ECO:0000259" key="3">
    <source>
        <dbReference type="PROSITE" id="PS51329"/>
    </source>
</evidence>
<dbReference type="GO" id="GO:0007023">
    <property type="term" value="P:post-chaperonin tubulin folding pathway"/>
    <property type="evidence" value="ECO:0007669"/>
    <property type="project" value="InterPro"/>
</dbReference>
<reference evidence="4 5" key="1">
    <citation type="submission" date="2017-09" db="EMBL/GenBank/DDBJ databases">
        <title>Genome sequencing of Besnoitia besnoiti strain Bb-Ger1.</title>
        <authorList>
            <person name="Schares G."/>
            <person name="Venepally P."/>
            <person name="Lorenzi H.A."/>
        </authorList>
    </citation>
    <scope>NUCLEOTIDE SEQUENCE [LARGE SCALE GENOMIC DNA]</scope>
    <source>
        <strain evidence="4 5">Bb-Ger1</strain>
    </source>
</reference>
<name>A0A2A9MLP4_BESBE</name>
<feature type="compositionally biased region" description="Low complexity" evidence="2">
    <location>
        <begin position="66"/>
        <end position="77"/>
    </location>
</feature>
<accession>A0A2A9MLP4</accession>
<dbReference type="AlphaFoldDB" id="A0A2A9MLP4"/>
<feature type="compositionally biased region" description="Basic and acidic residues" evidence="2">
    <location>
        <begin position="173"/>
        <end position="183"/>
    </location>
</feature>
<dbReference type="PANTHER" id="PTHR15139:SF0">
    <property type="entry name" value="TUBULIN-SPECIFIC CHAPERONE C"/>
    <property type="match status" value="1"/>
</dbReference>
<dbReference type="GeneID" id="40309755"/>
<dbReference type="PROSITE" id="PS51329">
    <property type="entry name" value="C_CAP_COFACTOR_C"/>
    <property type="match status" value="1"/>
</dbReference>
<evidence type="ECO:0000313" key="4">
    <source>
        <dbReference type="EMBL" id="PFH36633.1"/>
    </source>
</evidence>
<dbReference type="Gene3D" id="2.160.20.70">
    <property type="match status" value="1"/>
</dbReference>
<dbReference type="PANTHER" id="PTHR15139">
    <property type="entry name" value="TUBULIN FOLDING COFACTOR C"/>
    <property type="match status" value="1"/>
</dbReference>
<comment type="caution">
    <text evidence="4">The sequence shown here is derived from an EMBL/GenBank/DDBJ whole genome shotgun (WGS) entry which is preliminary data.</text>
</comment>
<organism evidence="4 5">
    <name type="scientific">Besnoitia besnoiti</name>
    <name type="common">Apicomplexan protozoan</name>
    <dbReference type="NCBI Taxonomy" id="94643"/>
    <lineage>
        <taxon>Eukaryota</taxon>
        <taxon>Sar</taxon>
        <taxon>Alveolata</taxon>
        <taxon>Apicomplexa</taxon>
        <taxon>Conoidasida</taxon>
        <taxon>Coccidia</taxon>
        <taxon>Eucoccidiorida</taxon>
        <taxon>Eimeriorina</taxon>
        <taxon>Sarcocystidae</taxon>
        <taxon>Besnoitia</taxon>
    </lineage>
</organism>
<dbReference type="GO" id="GO:0007021">
    <property type="term" value="P:tubulin complex assembly"/>
    <property type="evidence" value="ECO:0007669"/>
    <property type="project" value="TreeGrafter"/>
</dbReference>
<feature type="region of interest" description="Disordered" evidence="2">
    <location>
        <begin position="47"/>
        <end position="77"/>
    </location>
</feature>
<dbReference type="InterPro" id="IPR012945">
    <property type="entry name" value="Tubulin-bd_cofactor_C_dom"/>
</dbReference>
<keyword evidence="5" id="KW-1185">Reference proteome</keyword>
<dbReference type="InterPro" id="IPR016098">
    <property type="entry name" value="CAP/MinC_C"/>
</dbReference>
<dbReference type="VEuPathDB" id="ToxoDB:BESB_048250"/>
<dbReference type="GO" id="GO:0005737">
    <property type="term" value="C:cytoplasm"/>
    <property type="evidence" value="ECO:0007669"/>
    <property type="project" value="TreeGrafter"/>
</dbReference>
<dbReference type="Proteomes" id="UP000224006">
    <property type="component" value="Chromosome III"/>
</dbReference>
<evidence type="ECO:0000256" key="2">
    <source>
        <dbReference type="SAM" id="MobiDB-lite"/>
    </source>
</evidence>
<dbReference type="STRING" id="94643.A0A2A9MLP4"/>
<dbReference type="InterPro" id="IPR027684">
    <property type="entry name" value="TBCC"/>
</dbReference>
<dbReference type="EMBL" id="NWUJ01000003">
    <property type="protein sequence ID" value="PFH36633.1"/>
    <property type="molecule type" value="Genomic_DNA"/>
</dbReference>
<dbReference type="Pfam" id="PF07986">
    <property type="entry name" value="TBCC"/>
    <property type="match status" value="1"/>
</dbReference>
<sequence>MEQAPSFEEEVVSEQKQSPLEENERAREELRAFESFLDQVLHEARTFLPRAPGGSGSRADPNSLGCSSSAPSSSSTCASSATAFTRTREEEALLHLERLREASEKLAMIRRRNCSGSDGEERRRKLQAATISRMEEQLIQERDRLAAPKKTFSFRKKASDKPSRASSALAAAGHDKREKDLEGKPDASCAVSCEREEGEEETLGPHVILIEKRQQETIIFGPGELGGRELLLRDLDQCLVVVSEKIPAARVRRLSSCLVFFSEIASSLWLFGCTKSLFALKTQQLRVHDSSDTAFLLDIFSSPIIERTRGAVFGPQLLELRVASPRGNSATEASGGESDAEENLLWRDVKDFDWIKKQASPHWEALPLCPPFGFFRAPLALHGASSETASRLVLERDAPEWFSVGALRAAASASDLAKRAAREAVARAAESVPAHAEQDEDEI</sequence>
<proteinExistence type="inferred from homology"/>
<feature type="domain" description="C-CAP/cofactor C-like" evidence="3">
    <location>
        <begin position="185"/>
        <end position="354"/>
    </location>
</feature>
<feature type="region of interest" description="Disordered" evidence="2">
    <location>
        <begin position="1"/>
        <end position="27"/>
    </location>
</feature>
<dbReference type="OrthoDB" id="332621at2759"/>